<keyword evidence="3" id="KW-1185">Reference proteome</keyword>
<accession>A0A7X0M9V2</accession>
<sequence>MAERWCDWRVVLRVLVSAAVVLLLLHGLGAHTSLGAALPVPADAAPGDGSGPASDHDGCPEQGEQTGEAGCVRPPSQQCRDHCRRSCGRASAGEPGSAGRAAIRSTGSTGATGSPGRRSESLLSVFRC</sequence>
<evidence type="ECO:0000256" key="1">
    <source>
        <dbReference type="SAM" id="MobiDB-lite"/>
    </source>
</evidence>
<name>A0A7X0M9V2_9ACTN</name>
<gene>
    <name evidence="2" type="ORF">BJ992_004860</name>
</gene>
<comment type="caution">
    <text evidence="2">The sequence shown here is derived from an EMBL/GenBank/DDBJ whole genome shotgun (WGS) entry which is preliminary data.</text>
</comment>
<dbReference type="Proteomes" id="UP000555564">
    <property type="component" value="Unassembled WGS sequence"/>
</dbReference>
<protein>
    <submittedName>
        <fullName evidence="2">Uncharacterized protein</fullName>
    </submittedName>
</protein>
<evidence type="ECO:0000313" key="3">
    <source>
        <dbReference type="Proteomes" id="UP000555564"/>
    </source>
</evidence>
<proteinExistence type="predicted"/>
<feature type="compositionally biased region" description="Low complexity" evidence="1">
    <location>
        <begin position="38"/>
        <end position="53"/>
    </location>
</feature>
<dbReference type="RefSeq" id="WP_184984734.1">
    <property type="nucleotide sequence ID" value="NZ_BAAALO010000052.1"/>
</dbReference>
<evidence type="ECO:0000313" key="2">
    <source>
        <dbReference type="EMBL" id="MBB6475429.1"/>
    </source>
</evidence>
<feature type="compositionally biased region" description="Low complexity" evidence="1">
    <location>
        <begin position="101"/>
        <end position="116"/>
    </location>
</feature>
<dbReference type="AlphaFoldDB" id="A0A7X0M9V2"/>
<organism evidence="2 3">
    <name type="scientific">Sphaerisporangium rubeum</name>
    <dbReference type="NCBI Taxonomy" id="321317"/>
    <lineage>
        <taxon>Bacteria</taxon>
        <taxon>Bacillati</taxon>
        <taxon>Actinomycetota</taxon>
        <taxon>Actinomycetes</taxon>
        <taxon>Streptosporangiales</taxon>
        <taxon>Streptosporangiaceae</taxon>
        <taxon>Sphaerisporangium</taxon>
    </lineage>
</organism>
<reference evidence="2 3" key="1">
    <citation type="submission" date="2020-08" db="EMBL/GenBank/DDBJ databases">
        <title>Sequencing the genomes of 1000 actinobacteria strains.</title>
        <authorList>
            <person name="Klenk H.-P."/>
        </authorList>
    </citation>
    <scope>NUCLEOTIDE SEQUENCE [LARGE SCALE GENOMIC DNA]</scope>
    <source>
        <strain evidence="2 3">DSM 44936</strain>
    </source>
</reference>
<feature type="region of interest" description="Disordered" evidence="1">
    <location>
        <begin position="38"/>
        <end position="123"/>
    </location>
</feature>
<dbReference type="EMBL" id="JACHIU010000001">
    <property type="protein sequence ID" value="MBB6475429.1"/>
    <property type="molecule type" value="Genomic_DNA"/>
</dbReference>